<evidence type="ECO:0000313" key="1">
    <source>
        <dbReference type="EnsemblMetazoa" id="CJA36975b.1"/>
    </source>
</evidence>
<protein>
    <submittedName>
        <fullName evidence="1">Uncharacterized protein</fullName>
    </submittedName>
</protein>
<proteinExistence type="predicted"/>
<evidence type="ECO:0000313" key="2">
    <source>
        <dbReference type="Proteomes" id="UP000005237"/>
    </source>
</evidence>
<reference evidence="1" key="2">
    <citation type="submission" date="2022-06" db="UniProtKB">
        <authorList>
            <consortium name="EnsemblMetazoa"/>
        </authorList>
    </citation>
    <scope>IDENTIFICATION</scope>
    <source>
        <strain evidence="1">DF5081</strain>
    </source>
</reference>
<keyword evidence="2" id="KW-1185">Reference proteome</keyword>
<dbReference type="Proteomes" id="UP000005237">
    <property type="component" value="Unassembled WGS sequence"/>
</dbReference>
<dbReference type="EnsemblMetazoa" id="CJA36975b.1">
    <property type="protein sequence ID" value="CJA36975b.1"/>
    <property type="gene ID" value="WBGene00212822"/>
</dbReference>
<accession>A0A8R1IL71</accession>
<sequence>MMPDVRRNETLGEAKNGAPLTIDFYRHMFSEQLGVYDVYLRFEHAVNGVEGASKVFGSVNTAGKNLGNSLGETGSRVKAKFTNWWNRKGVTPAQEGVEQAEEPSD</sequence>
<name>A0A8R1IL71_CAEJA</name>
<dbReference type="AlphaFoldDB" id="A0A8R1IL71"/>
<reference evidence="2" key="1">
    <citation type="submission" date="2010-08" db="EMBL/GenBank/DDBJ databases">
        <authorList>
            <consortium name="Caenorhabditis japonica Sequencing Consortium"/>
            <person name="Wilson R.K."/>
        </authorList>
    </citation>
    <scope>NUCLEOTIDE SEQUENCE [LARGE SCALE GENOMIC DNA]</scope>
    <source>
        <strain evidence="2">DF5081</strain>
    </source>
</reference>
<organism evidence="1 2">
    <name type="scientific">Caenorhabditis japonica</name>
    <dbReference type="NCBI Taxonomy" id="281687"/>
    <lineage>
        <taxon>Eukaryota</taxon>
        <taxon>Metazoa</taxon>
        <taxon>Ecdysozoa</taxon>
        <taxon>Nematoda</taxon>
        <taxon>Chromadorea</taxon>
        <taxon>Rhabditida</taxon>
        <taxon>Rhabditina</taxon>
        <taxon>Rhabditomorpha</taxon>
        <taxon>Rhabditoidea</taxon>
        <taxon>Rhabditidae</taxon>
        <taxon>Peloderinae</taxon>
        <taxon>Caenorhabditis</taxon>
    </lineage>
</organism>